<dbReference type="EMBL" id="JAULSV010000006">
    <property type="protein sequence ID" value="KAK0642008.1"/>
    <property type="molecule type" value="Genomic_DNA"/>
</dbReference>
<organism evidence="3 4">
    <name type="scientific">Cercophora newfieldiana</name>
    <dbReference type="NCBI Taxonomy" id="92897"/>
    <lineage>
        <taxon>Eukaryota</taxon>
        <taxon>Fungi</taxon>
        <taxon>Dikarya</taxon>
        <taxon>Ascomycota</taxon>
        <taxon>Pezizomycotina</taxon>
        <taxon>Sordariomycetes</taxon>
        <taxon>Sordariomycetidae</taxon>
        <taxon>Sordariales</taxon>
        <taxon>Lasiosphaeriaceae</taxon>
        <taxon>Cercophora</taxon>
    </lineage>
</organism>
<dbReference type="Pfam" id="PF11976">
    <property type="entry name" value="Rad60-SLD"/>
    <property type="match status" value="1"/>
</dbReference>
<gene>
    <name evidence="3" type="ORF">B0T16DRAFT_359003</name>
</gene>
<feature type="region of interest" description="Disordered" evidence="1">
    <location>
        <begin position="1"/>
        <end position="53"/>
    </location>
</feature>
<feature type="compositionally biased region" description="Low complexity" evidence="1">
    <location>
        <begin position="176"/>
        <end position="189"/>
    </location>
</feature>
<dbReference type="AlphaFoldDB" id="A0AA40CLN6"/>
<feature type="domain" description="Rad60/SUMO-like" evidence="2">
    <location>
        <begin position="398"/>
        <end position="469"/>
    </location>
</feature>
<evidence type="ECO:0000256" key="1">
    <source>
        <dbReference type="SAM" id="MobiDB-lite"/>
    </source>
</evidence>
<comment type="caution">
    <text evidence="3">The sequence shown here is derived from an EMBL/GenBank/DDBJ whole genome shotgun (WGS) entry which is preliminary data.</text>
</comment>
<feature type="compositionally biased region" description="Polar residues" evidence="1">
    <location>
        <begin position="190"/>
        <end position="202"/>
    </location>
</feature>
<feature type="region of interest" description="Disordered" evidence="1">
    <location>
        <begin position="68"/>
        <end position="231"/>
    </location>
</feature>
<feature type="compositionally biased region" description="Acidic residues" evidence="1">
    <location>
        <begin position="220"/>
        <end position="231"/>
    </location>
</feature>
<proteinExistence type="predicted"/>
<evidence type="ECO:0000259" key="2">
    <source>
        <dbReference type="Pfam" id="PF11976"/>
    </source>
</evidence>
<dbReference type="Proteomes" id="UP001174936">
    <property type="component" value="Unassembled WGS sequence"/>
</dbReference>
<dbReference type="Gene3D" id="3.10.20.90">
    <property type="entry name" value="Phosphatidylinositol 3-kinase Catalytic Subunit, Chain A, domain 1"/>
    <property type="match status" value="1"/>
</dbReference>
<accession>A0AA40CLN6</accession>
<feature type="compositionally biased region" description="Basic and acidic residues" evidence="1">
    <location>
        <begin position="112"/>
        <end position="125"/>
    </location>
</feature>
<protein>
    <recommendedName>
        <fullName evidence="2">Rad60/SUMO-like domain-containing protein</fullName>
    </recommendedName>
</protein>
<feature type="compositionally biased region" description="Basic and acidic residues" evidence="1">
    <location>
        <begin position="135"/>
        <end position="146"/>
    </location>
</feature>
<keyword evidence="4" id="KW-1185">Reference proteome</keyword>
<reference evidence="3" key="1">
    <citation type="submission" date="2023-06" db="EMBL/GenBank/DDBJ databases">
        <title>Genome-scale phylogeny and comparative genomics of the fungal order Sordariales.</title>
        <authorList>
            <consortium name="Lawrence Berkeley National Laboratory"/>
            <person name="Hensen N."/>
            <person name="Bonometti L."/>
            <person name="Westerberg I."/>
            <person name="Brannstrom I.O."/>
            <person name="Guillou S."/>
            <person name="Cros-Aarteil S."/>
            <person name="Calhoun S."/>
            <person name="Haridas S."/>
            <person name="Kuo A."/>
            <person name="Mondo S."/>
            <person name="Pangilinan J."/>
            <person name="Riley R."/>
            <person name="Labutti K."/>
            <person name="Andreopoulos B."/>
            <person name="Lipzen A."/>
            <person name="Chen C."/>
            <person name="Yanf M."/>
            <person name="Daum C."/>
            <person name="Ng V."/>
            <person name="Clum A."/>
            <person name="Steindorff A."/>
            <person name="Ohm R."/>
            <person name="Martin F."/>
            <person name="Silar P."/>
            <person name="Natvig D."/>
            <person name="Lalanne C."/>
            <person name="Gautier V."/>
            <person name="Ament-Velasquez S.L."/>
            <person name="Kruys A."/>
            <person name="Hutchinson M.I."/>
            <person name="Powell A.J."/>
            <person name="Barry K."/>
            <person name="Miller A.N."/>
            <person name="Grigoriev I.V."/>
            <person name="Debuchy R."/>
            <person name="Gladieux P."/>
            <person name="Thoren M.H."/>
            <person name="Johannesson H."/>
        </authorList>
    </citation>
    <scope>NUCLEOTIDE SEQUENCE</scope>
    <source>
        <strain evidence="3">SMH2532-1</strain>
    </source>
</reference>
<evidence type="ECO:0000313" key="4">
    <source>
        <dbReference type="Proteomes" id="UP001174936"/>
    </source>
</evidence>
<dbReference type="SUPFAM" id="SSF54236">
    <property type="entry name" value="Ubiquitin-like"/>
    <property type="match status" value="1"/>
</dbReference>
<sequence>MAFADSEQPADPPKKKKQLPFKRTVARKPVDNSPADSNRSKPKDENEESNIEFFRRQKDVFPVVIGEVKERATKEKSKLPDHHDRKRRKVSPESDDDTSWKKRSFGAVVEDTAARKEDKRERPIVLDDSDDDLIMDVKGKGKEIYRPSKTPTPKKPIPRPTKATFVFEDDDDDFYSAPSSRKPAAASTPTRSTRSGANNANVEISDDEPGLFETKPKIEEEPDADLEEIDTPDPYNEWVRRAEQQQLDAQDKDFAITFVVTSRLPDTRPLKVKRKIGQGMKVIMDTWVAKQKISHGIEIPDEVAASLFLTWKGKKVYKHTTPIILGVRVGPDGELLDASGEGYFDGSLHLEVWTDEAYAEYLKKKEKERKLKLGLVDDDIFGSDDKEPTPEAQKKKGIKVILKAKELEPVKCAVHDNTKVSRLVEVFRGERQIDPSQGVHIYFDGEKLDEESLVVDADIDPEETNQLEVHIR</sequence>
<name>A0AA40CLN6_9PEZI</name>
<feature type="compositionally biased region" description="Basic residues" evidence="1">
    <location>
        <begin position="14"/>
        <end position="26"/>
    </location>
</feature>
<dbReference type="InterPro" id="IPR029071">
    <property type="entry name" value="Ubiquitin-like_domsf"/>
</dbReference>
<feature type="compositionally biased region" description="Basic and acidic residues" evidence="1">
    <location>
        <begin position="68"/>
        <end position="83"/>
    </location>
</feature>
<evidence type="ECO:0000313" key="3">
    <source>
        <dbReference type="EMBL" id="KAK0642008.1"/>
    </source>
</evidence>
<dbReference type="InterPro" id="IPR022617">
    <property type="entry name" value="Rad60/SUMO-like_dom"/>
</dbReference>